<dbReference type="PANTHER" id="PTHR12747">
    <property type="entry name" value="ELONGATOR COMPLEX PROTEIN 1"/>
    <property type="match status" value="1"/>
</dbReference>
<dbReference type="EMBL" id="CAJOBC010007421">
    <property type="protein sequence ID" value="CAF3931728.1"/>
    <property type="molecule type" value="Genomic_DNA"/>
</dbReference>
<evidence type="ECO:0000259" key="4">
    <source>
        <dbReference type="Pfam" id="PF23936"/>
    </source>
</evidence>
<dbReference type="GO" id="GO:0000049">
    <property type="term" value="F:tRNA binding"/>
    <property type="evidence" value="ECO:0007669"/>
    <property type="project" value="TreeGrafter"/>
</dbReference>
<sequence>IHRLFKQTPNSITIKNDDDLCLFLSELDNEKNTKHELIKYVLKQEPMEQDESSEYYPKANLLCNKFRYYFLNSDDINPMNYINSILTSFVKQSPSNFEGALDYLARLQEQTSTNSKILDGAIRYLNYFIDIDRLYNIALGTYNFNLVLMISEKTQKDPKEYLQYLNELKQIQSESWRRFRIDCHLKRFKKAIENGCDHFVSITDEENDKFQEFLSILEKNRLYKVAIRRFLTNKDIVLTSIYVNEVIKLYGNYLMTKKYYIEAGLVFERGNLTKQALNAYEQGKDTENYLKLVERMKHEHNSSEPSDQLQNISPIIIVQQQQHYRSMAETLCNDSSYLDSGRIYEYYIGDYEEAFLSYLKGHEWSHVLRLFEVEQLRKRQDLYDNEFLTTFVDYYEQILRQIKNDQEKFFLYFKRLLTIRENLFQHIKQLLDNGKDFDIDDDDENEDEREDDMNIDRRTVNKDETGSIRTRLSKKSTASTSKKSQRRLNQQEQKLVTLKENSKHEDLALIKELWLLSTRVDQLNKDIKHVCKTLYQITTKKKILDYELKAEHLQINYEKSMNGIEKCLSKIWLNEQTNTSTLTKVDNMNVQTNLIQKKIKEKLKKDLDLLSNQYRILPTVTKATVWKLICLEMDV</sequence>
<reference evidence="5" key="1">
    <citation type="submission" date="2021-02" db="EMBL/GenBank/DDBJ databases">
        <authorList>
            <person name="Nowell W R."/>
        </authorList>
    </citation>
    <scope>NUCLEOTIDE SEQUENCE</scope>
</reference>
<feature type="compositionally biased region" description="Basic and acidic residues" evidence="1">
    <location>
        <begin position="452"/>
        <end position="466"/>
    </location>
</feature>
<dbReference type="GO" id="GO:0033588">
    <property type="term" value="C:elongator holoenzyme complex"/>
    <property type="evidence" value="ECO:0007669"/>
    <property type="project" value="InterPro"/>
</dbReference>
<feature type="region of interest" description="Disordered" evidence="1">
    <location>
        <begin position="439"/>
        <end position="491"/>
    </location>
</feature>
<dbReference type="Pfam" id="PF23925">
    <property type="entry name" value="A-sol_ELP1"/>
    <property type="match status" value="1"/>
</dbReference>
<feature type="non-terminal residue" evidence="5">
    <location>
        <position position="1"/>
    </location>
</feature>
<feature type="domain" description="ELP1 TPR" evidence="2">
    <location>
        <begin position="177"/>
        <end position="294"/>
    </location>
</feature>
<dbReference type="UniPathway" id="UPA00988"/>
<feature type="compositionally biased region" description="Acidic residues" evidence="1">
    <location>
        <begin position="439"/>
        <end position="451"/>
    </location>
</feature>
<dbReference type="OrthoDB" id="40048at2759"/>
<evidence type="ECO:0000259" key="3">
    <source>
        <dbReference type="Pfam" id="PF23925"/>
    </source>
</evidence>
<dbReference type="EMBL" id="CAJNOQ010007422">
    <property type="protein sequence ID" value="CAF1168111.1"/>
    <property type="molecule type" value="Genomic_DNA"/>
</dbReference>
<dbReference type="Pfam" id="PF23878">
    <property type="entry name" value="TPR_ELP1"/>
    <property type="match status" value="1"/>
</dbReference>
<gene>
    <name evidence="5" type="ORF">GPM918_LOCUS22033</name>
    <name evidence="6" type="ORF">SRO942_LOCUS22029</name>
</gene>
<dbReference type="Pfam" id="PF23936">
    <property type="entry name" value="HB_ELP1"/>
    <property type="match status" value="1"/>
</dbReference>
<feature type="domain" description="ELP1 three-helical bundle" evidence="4">
    <location>
        <begin position="381"/>
        <end position="571"/>
    </location>
</feature>
<evidence type="ECO:0000259" key="2">
    <source>
        <dbReference type="Pfam" id="PF23878"/>
    </source>
</evidence>
<feature type="domain" description="ELP1 alpha-solenoid" evidence="3">
    <location>
        <begin position="14"/>
        <end position="168"/>
    </location>
</feature>
<dbReference type="InterPro" id="IPR056166">
    <property type="entry name" value="TPR_ELP1"/>
</dbReference>
<accession>A0A814U727</accession>
<keyword evidence="7" id="KW-1185">Reference proteome</keyword>
<dbReference type="InterPro" id="IPR056167">
    <property type="entry name" value="A-sol_ELP1"/>
</dbReference>
<organism evidence="5 7">
    <name type="scientific">Didymodactylos carnosus</name>
    <dbReference type="NCBI Taxonomy" id="1234261"/>
    <lineage>
        <taxon>Eukaryota</taxon>
        <taxon>Metazoa</taxon>
        <taxon>Spiralia</taxon>
        <taxon>Gnathifera</taxon>
        <taxon>Rotifera</taxon>
        <taxon>Eurotatoria</taxon>
        <taxon>Bdelloidea</taxon>
        <taxon>Philodinida</taxon>
        <taxon>Philodinidae</taxon>
        <taxon>Didymodactylos</taxon>
    </lineage>
</organism>
<evidence type="ECO:0000256" key="1">
    <source>
        <dbReference type="SAM" id="MobiDB-lite"/>
    </source>
</evidence>
<proteinExistence type="predicted"/>
<dbReference type="Proteomes" id="UP000681722">
    <property type="component" value="Unassembled WGS sequence"/>
</dbReference>
<protein>
    <submittedName>
        <fullName evidence="5">Uncharacterized protein</fullName>
    </submittedName>
</protein>
<dbReference type="GO" id="GO:0002926">
    <property type="term" value="P:tRNA wobble base 5-methoxycarbonylmethyl-2-thiouridinylation"/>
    <property type="evidence" value="ECO:0007669"/>
    <property type="project" value="TreeGrafter"/>
</dbReference>
<dbReference type="PANTHER" id="PTHR12747:SF0">
    <property type="entry name" value="ELONGATOR COMPLEX PROTEIN 1"/>
    <property type="match status" value="1"/>
</dbReference>
<evidence type="ECO:0000313" key="7">
    <source>
        <dbReference type="Proteomes" id="UP000663829"/>
    </source>
</evidence>
<dbReference type="GO" id="GO:0005829">
    <property type="term" value="C:cytosol"/>
    <property type="evidence" value="ECO:0007669"/>
    <property type="project" value="TreeGrafter"/>
</dbReference>
<comment type="caution">
    <text evidence="5">The sequence shown here is derived from an EMBL/GenBank/DDBJ whole genome shotgun (WGS) entry which is preliminary data.</text>
</comment>
<dbReference type="AlphaFoldDB" id="A0A814U727"/>
<name>A0A814U727_9BILA</name>
<dbReference type="InterPro" id="IPR056169">
    <property type="entry name" value="HB_ELP1"/>
</dbReference>
<evidence type="ECO:0000313" key="5">
    <source>
        <dbReference type="EMBL" id="CAF1168111.1"/>
    </source>
</evidence>
<evidence type="ECO:0000313" key="6">
    <source>
        <dbReference type="EMBL" id="CAF3931728.1"/>
    </source>
</evidence>
<dbReference type="Proteomes" id="UP000663829">
    <property type="component" value="Unassembled WGS sequence"/>
</dbReference>
<dbReference type="InterPro" id="IPR006849">
    <property type="entry name" value="Elp1"/>
</dbReference>